<gene>
    <name evidence="1" type="ORF">DCF25_11405</name>
</gene>
<reference evidence="2" key="1">
    <citation type="submission" date="2018-04" db="EMBL/GenBank/DDBJ databases">
        <authorList>
            <person name="Cornet L."/>
        </authorList>
    </citation>
    <scope>NUCLEOTIDE SEQUENCE [LARGE SCALE GENOMIC DNA]</scope>
</reference>
<comment type="caution">
    <text evidence="1">The sequence shown here is derived from an EMBL/GenBank/DDBJ whole genome shotgun (WGS) entry which is preliminary data.</text>
</comment>
<accession>A0A2W4W596</accession>
<dbReference type="Proteomes" id="UP000249354">
    <property type="component" value="Unassembled WGS sequence"/>
</dbReference>
<dbReference type="AlphaFoldDB" id="A0A2W4W596"/>
<evidence type="ECO:0000313" key="2">
    <source>
        <dbReference type="Proteomes" id="UP000249354"/>
    </source>
</evidence>
<protein>
    <submittedName>
        <fullName evidence="1">Uncharacterized protein</fullName>
    </submittedName>
</protein>
<proteinExistence type="predicted"/>
<sequence>MSQTERLVMLAEDQLTEYSTDARKVEKLRQKISLSVPVKQQKLVKNELDGELKGNFIDGILLQQRQAAALPFWGIAGLGLLFGISFTQPVDFIATIVGGAIAITLQRRGWKLQAKQLVVTALEEIEQRTHAAKASAKPSGE</sequence>
<organism evidence="1 2">
    <name type="scientific">Leptolyngbya foveolarum</name>
    <dbReference type="NCBI Taxonomy" id="47253"/>
    <lineage>
        <taxon>Bacteria</taxon>
        <taxon>Bacillati</taxon>
        <taxon>Cyanobacteriota</taxon>
        <taxon>Cyanophyceae</taxon>
        <taxon>Leptolyngbyales</taxon>
        <taxon>Leptolyngbyaceae</taxon>
        <taxon>Leptolyngbya group</taxon>
        <taxon>Leptolyngbya</taxon>
    </lineage>
</organism>
<dbReference type="EMBL" id="QBMC01000070">
    <property type="protein sequence ID" value="PZO17275.1"/>
    <property type="molecule type" value="Genomic_DNA"/>
</dbReference>
<evidence type="ECO:0000313" key="1">
    <source>
        <dbReference type="EMBL" id="PZO17275.1"/>
    </source>
</evidence>
<reference evidence="1 2" key="2">
    <citation type="submission" date="2018-06" db="EMBL/GenBank/DDBJ databases">
        <title>Metagenomic assembly of (sub)arctic Cyanobacteria and their associated microbiome from non-axenic cultures.</title>
        <authorList>
            <person name="Baurain D."/>
        </authorList>
    </citation>
    <scope>NUCLEOTIDE SEQUENCE [LARGE SCALE GENOMIC DNA]</scope>
    <source>
        <strain evidence="1">ULC129bin1</strain>
    </source>
</reference>
<name>A0A2W4W596_9CYAN</name>